<reference evidence="2" key="1">
    <citation type="journal article" date="2021" name="Infect. Genet. Evol.">
        <title>Novel prophage-like sequences in Mycoplasma anserisalpingitidis.</title>
        <authorList>
            <person name="Kovacs A.B."/>
            <person name="Wehmann E."/>
            <person name="Svab D."/>
            <person name="Beko K."/>
            <person name="Grozner D."/>
            <person name="Mitter A."/>
            <person name="Bali K."/>
            <person name="Morrow C.J."/>
            <person name="Banyai K."/>
            <person name="Gyuranecz M."/>
        </authorList>
    </citation>
    <scope>NUCLEOTIDE SEQUENCE</scope>
    <source>
        <strain evidence="2">MYCAV342</strain>
    </source>
</reference>
<dbReference type="Gene3D" id="1.10.287.1490">
    <property type="match status" value="1"/>
</dbReference>
<feature type="coiled-coil region" evidence="1">
    <location>
        <begin position="42"/>
        <end position="97"/>
    </location>
</feature>
<proteinExistence type="predicted"/>
<evidence type="ECO:0000313" key="2">
    <source>
        <dbReference type="EMBL" id="QWS78914.1"/>
    </source>
</evidence>
<organism evidence="2">
    <name type="scientific">Mycoplasma anserisalpingitidis</name>
    <dbReference type="NCBI Taxonomy" id="519450"/>
    <lineage>
        <taxon>Bacteria</taxon>
        <taxon>Bacillati</taxon>
        <taxon>Mycoplasmatota</taxon>
        <taxon>Mollicutes</taxon>
        <taxon>Mycoplasmataceae</taxon>
        <taxon>Mycoplasma</taxon>
    </lineage>
</organism>
<dbReference type="AlphaFoldDB" id="A0A8F2DF26"/>
<dbReference type="PANTHER" id="PTHR23159:SF31">
    <property type="entry name" value="CENTROSOME-ASSOCIATED PROTEIN CEP250 ISOFORM X1"/>
    <property type="match status" value="1"/>
</dbReference>
<accession>A0A8F2DF26</accession>
<keyword evidence="1" id="KW-0175">Coiled coil</keyword>
<name>A0A8F2DF26_9MOLU</name>
<dbReference type="PANTHER" id="PTHR23159">
    <property type="entry name" value="CENTROSOMAL PROTEIN 2"/>
    <property type="match status" value="1"/>
</dbReference>
<feature type="coiled-coil region" evidence="1">
    <location>
        <begin position="524"/>
        <end position="618"/>
    </location>
</feature>
<feature type="coiled-coil region" evidence="1">
    <location>
        <begin position="224"/>
        <end position="265"/>
    </location>
</feature>
<feature type="coiled-coil region" evidence="1">
    <location>
        <begin position="684"/>
        <end position="931"/>
    </location>
</feature>
<protein>
    <submittedName>
        <fullName evidence="2">Golgin subfamily A member 4</fullName>
    </submittedName>
</protein>
<evidence type="ECO:0000256" key="1">
    <source>
        <dbReference type="SAM" id="Coils"/>
    </source>
</evidence>
<sequence>MNLKLPKNKKKWLIVGGGVALTALSVGFIASTAQYCSSAKTVRKQETEIVLLKLKINDLENQNKQLIKEKEELTAELNSLKKRLETLQAQYDRSRNAWKSTTANYLSKISDLNKKLISDDNRFEPSISPEENTNSELSFEEEIELFKNNVVNSKEQYSIRLNELKQQLSVLRIETNSETTQNYVDEFLKELNSKQALIENMPVNSLEDITELVNRINSSESVINKQYFNLVAELTNEIANKKDTIAEKEKQLASAFENAKGLIKQILEASENQIEYLLNLRDKVSVYLNKDYSQYASEEFANNIKLSANKLISDINNYKIELTVAIEQAKLDYEKALESKRVEDFTSINIKSFGIKNKIFLDEFDSLANKDFEQAFAKYTEQLAEYAKKSQEYNDLQIENNMNLAKIEELNRELSLAEEKINNLDSTITDLNQKLKDKLIDSLVQVNSVLETVITSLENDSADNSELVNPLKEQSEVILNTILESADPEFVEKYSDIANSALALISDLIFNYQQSRVLPLEGEIVQLNIEIERLNSTIETMKTNIATKESLISQYQEQIAELESEKETLTTNLASANEELESTKTELEDLKFSNQAFLTSQKDELAKVNNKLDLLKTKAKEVLVISEESSAKEELSALVDTEVSTSVEESIDKITEEIKNKSDLSLNIINKLNEVLKVNYDKKIANKVAELEKLSTQKDQIEAAKSALENELSVKTAENQATSEELKDLVSKQNDLITEQGNKFDQLVSKYKELREQATKLLNNSENSTQKTELENKLSQSLESEKSKELSTLVAQNNNISNYNIELVELIKELTKANYEKQINDKNSYEVLLNKQLTETQASKDKLAEDVKRLEAENSELKKNQGAKVQELETKLATANEETRKQSALVSEKEKEIQRLSSLNSSYSSQISTLQSQIRTLQSDKSTLQSQLSSMTKDRNYWEKKYNDLIARTNIIEPDNPAISNPDKSDSTSKLITTPYDMTLSKEVQLAVKDLLQGKAGFNNYIILTQNQKDKEIQEKVLKNFGLHLTTDSIYKFEEISYTQAKKLAKNLSTITLTKNSNKSTNKFNTFSQMLNSEMFRLDLGNVLGTFNSTSIYKSDKQFTNTKHFVQPGLNYYSWDKQDYRFDPTTNYIYYQVNEQQNYSLNQELLIITDSTSQKSYVGMRYTFTSNSSYNKTITLSSLGTKYDSDKLTHGVYTKGQDLKPFDIKVYPEEKRIRDLYSEIKDLPLTRTEYRINTPNIRLNSNSIVLSHISIDGKQ</sequence>
<dbReference type="EMBL" id="MT872810">
    <property type="protein sequence ID" value="QWS78914.1"/>
    <property type="molecule type" value="Genomic_DNA"/>
</dbReference>
<feature type="coiled-coil region" evidence="1">
    <location>
        <begin position="147"/>
        <end position="174"/>
    </location>
</feature>
<dbReference type="Gene3D" id="1.20.5.1160">
    <property type="entry name" value="Vasodilator-stimulated phosphoprotein"/>
    <property type="match status" value="1"/>
</dbReference>
<feature type="coiled-coil region" evidence="1">
    <location>
        <begin position="369"/>
        <end position="434"/>
    </location>
</feature>